<feature type="non-terminal residue" evidence="2">
    <location>
        <position position="1"/>
    </location>
</feature>
<dbReference type="Proteomes" id="UP000553632">
    <property type="component" value="Unassembled WGS sequence"/>
</dbReference>
<evidence type="ECO:0000313" key="2">
    <source>
        <dbReference type="EMBL" id="KAF4709412.1"/>
    </source>
</evidence>
<reference evidence="2 3" key="1">
    <citation type="submission" date="2020-04" db="EMBL/GenBank/DDBJ databases">
        <title>Perkinsus olseni comparative genomics.</title>
        <authorList>
            <person name="Bogema D.R."/>
        </authorList>
    </citation>
    <scope>NUCLEOTIDE SEQUENCE [LARGE SCALE GENOMIC DNA]</scope>
    <source>
        <strain evidence="2 3">ATCC PRA-207</strain>
    </source>
</reference>
<comment type="caution">
    <text evidence="2">The sequence shown here is derived from an EMBL/GenBank/DDBJ whole genome shotgun (WGS) entry which is preliminary data.</text>
</comment>
<feature type="non-terminal residue" evidence="2">
    <location>
        <position position="181"/>
    </location>
</feature>
<organism evidence="2 3">
    <name type="scientific">Perkinsus olseni</name>
    <name type="common">Perkinsus atlanticus</name>
    <dbReference type="NCBI Taxonomy" id="32597"/>
    <lineage>
        <taxon>Eukaryota</taxon>
        <taxon>Sar</taxon>
        <taxon>Alveolata</taxon>
        <taxon>Perkinsozoa</taxon>
        <taxon>Perkinsea</taxon>
        <taxon>Perkinsida</taxon>
        <taxon>Perkinsidae</taxon>
        <taxon>Perkinsus</taxon>
    </lineage>
</organism>
<gene>
    <name evidence="2" type="primary">USP31</name>
    <name evidence="2" type="ORF">FOZ63_032899</name>
</gene>
<dbReference type="InterPro" id="IPR001394">
    <property type="entry name" value="Peptidase_C19_UCH"/>
</dbReference>
<proteinExistence type="predicted"/>
<sequence length="181" mass="20421">VECEECGHTSIRYEPFMYLSLPLRQPGPHGKVCTSLEEAVDAFHKPEKLTGDNKWYCDHCKDHRDSIRTLSVFVVPPVLIVHLKRFQKVDTPHVLGSTRLGNLCCLASKIKTLVDCGLDGIRIGDYCEQTYSVFAVINHNGSLRSGHYTATCRNRTDDKWYNFDDGSVTEIKSSDVITEQA</sequence>
<dbReference type="SUPFAM" id="SSF54001">
    <property type="entry name" value="Cysteine proteinases"/>
    <property type="match status" value="1"/>
</dbReference>
<protein>
    <submittedName>
        <fullName evidence="2">Ubiquitin carboxyl-terminal hydrolase 31</fullName>
    </submittedName>
</protein>
<dbReference type="AlphaFoldDB" id="A0A7J6QMI1"/>
<dbReference type="Pfam" id="PF00443">
    <property type="entry name" value="UCH"/>
    <property type="match status" value="1"/>
</dbReference>
<dbReference type="GO" id="GO:0016579">
    <property type="term" value="P:protein deubiquitination"/>
    <property type="evidence" value="ECO:0007669"/>
    <property type="project" value="InterPro"/>
</dbReference>
<keyword evidence="2" id="KW-0378">Hydrolase</keyword>
<dbReference type="EMBL" id="JABANO010031959">
    <property type="protein sequence ID" value="KAF4709412.1"/>
    <property type="molecule type" value="Genomic_DNA"/>
</dbReference>
<dbReference type="GO" id="GO:0004843">
    <property type="term" value="F:cysteine-type deubiquitinase activity"/>
    <property type="evidence" value="ECO:0007669"/>
    <property type="project" value="InterPro"/>
</dbReference>
<dbReference type="PANTHER" id="PTHR21646">
    <property type="entry name" value="UBIQUITIN CARBOXYL-TERMINAL HYDROLASE"/>
    <property type="match status" value="1"/>
</dbReference>
<dbReference type="OMA" id="RIGDYCE"/>
<dbReference type="PROSITE" id="PS50235">
    <property type="entry name" value="USP_3"/>
    <property type="match status" value="1"/>
</dbReference>
<keyword evidence="3" id="KW-1185">Reference proteome</keyword>
<dbReference type="InterPro" id="IPR050185">
    <property type="entry name" value="Ub_carboxyl-term_hydrolase"/>
</dbReference>
<dbReference type="Gene3D" id="3.90.70.10">
    <property type="entry name" value="Cysteine proteinases"/>
    <property type="match status" value="1"/>
</dbReference>
<feature type="domain" description="USP" evidence="1">
    <location>
        <begin position="1"/>
        <end position="181"/>
    </location>
</feature>
<dbReference type="InterPro" id="IPR038765">
    <property type="entry name" value="Papain-like_cys_pep_sf"/>
</dbReference>
<name>A0A7J6QMI1_PEROL</name>
<evidence type="ECO:0000313" key="3">
    <source>
        <dbReference type="Proteomes" id="UP000553632"/>
    </source>
</evidence>
<accession>A0A7J6QMI1</accession>
<evidence type="ECO:0000259" key="1">
    <source>
        <dbReference type="PROSITE" id="PS50235"/>
    </source>
</evidence>
<dbReference type="InterPro" id="IPR028889">
    <property type="entry name" value="USP"/>
</dbReference>